<sequence length="403" mass="41763">MTYGRAAISAPVGGLLITALLWWAGASAHALYLPGTVDVLGGQSAAELQRWLTPWSYDSPASLRFGPEVSGGIGDPAGTDGTRYLALYRTALQIRFGAVFVFFVAGVLLLVRRLPPVHSRWFATLSAVWAWGLVAGTLAVTVSAPWLIASQGHGSYRLLPQLASVISSGRQILVVTALVTAVGTVLVARVTAKGADAPVQEAVSARTARLAATVGTAVVAVSLVVLSHQSVAARLQSISLHNGLLAEPGDLLRQWLLLGAWTGPAGTPLGDWLLYRGADVLLLAVVWWALWRLPLLLTRATVPAMALGAVCATVLGLLASQLLRMATDGTGLHWGLIHLPAGIGDGVPAALTFGLVAGGAAAVTLRLAADRAEATGAMASTQGSARSQEQNDRTVPGPRSDNS</sequence>
<keyword evidence="2" id="KW-0472">Membrane</keyword>
<feature type="compositionally biased region" description="Polar residues" evidence="1">
    <location>
        <begin position="378"/>
        <end position="388"/>
    </location>
</feature>
<proteinExistence type="predicted"/>
<feature type="transmembrane region" description="Helical" evidence="2">
    <location>
        <begin position="302"/>
        <end position="326"/>
    </location>
</feature>
<feature type="region of interest" description="Disordered" evidence="1">
    <location>
        <begin position="376"/>
        <end position="403"/>
    </location>
</feature>
<gene>
    <name evidence="3" type="ORF">VXC91_12990</name>
</gene>
<protein>
    <submittedName>
        <fullName evidence="3">Uncharacterized protein</fullName>
    </submittedName>
</protein>
<evidence type="ECO:0000313" key="4">
    <source>
        <dbReference type="Proteomes" id="UP001333996"/>
    </source>
</evidence>
<feature type="transmembrane region" description="Helical" evidence="2">
    <location>
        <begin position="272"/>
        <end position="290"/>
    </location>
</feature>
<evidence type="ECO:0000313" key="3">
    <source>
        <dbReference type="EMBL" id="MED7822873.1"/>
    </source>
</evidence>
<accession>A0ABU7FHN0</accession>
<dbReference type="RefSeq" id="WP_329507304.1">
    <property type="nucleotide sequence ID" value="NZ_BAAAYZ010000298.1"/>
</dbReference>
<feature type="transmembrane region" description="Helical" evidence="2">
    <location>
        <begin position="123"/>
        <end position="148"/>
    </location>
</feature>
<feature type="transmembrane region" description="Helical" evidence="2">
    <location>
        <begin position="346"/>
        <end position="368"/>
    </location>
</feature>
<comment type="caution">
    <text evidence="3">The sequence shown here is derived from an EMBL/GenBank/DDBJ whole genome shotgun (WGS) entry which is preliminary data.</text>
</comment>
<keyword evidence="2" id="KW-1133">Transmembrane helix</keyword>
<evidence type="ECO:0000256" key="1">
    <source>
        <dbReference type="SAM" id="MobiDB-lite"/>
    </source>
</evidence>
<keyword evidence="4" id="KW-1185">Reference proteome</keyword>
<dbReference type="Proteomes" id="UP001333996">
    <property type="component" value="Unassembled WGS sequence"/>
</dbReference>
<reference evidence="3" key="1">
    <citation type="submission" date="2024-01" db="EMBL/GenBank/DDBJ databases">
        <title>First draft genome sequence data of TA4-1, the type strain of Gram-positive actinobacterium Streptomyces chiangmaiensis.</title>
        <authorList>
            <person name="Yasawong M."/>
            <person name="Nantapong N."/>
        </authorList>
    </citation>
    <scope>NUCLEOTIDE SEQUENCE</scope>
    <source>
        <strain evidence="3">TA4-1</strain>
    </source>
</reference>
<keyword evidence="2" id="KW-0812">Transmembrane</keyword>
<organism evidence="3 4">
    <name type="scientific">Streptomyces chiangmaiensis</name>
    <dbReference type="NCBI Taxonomy" id="766497"/>
    <lineage>
        <taxon>Bacteria</taxon>
        <taxon>Bacillati</taxon>
        <taxon>Actinomycetota</taxon>
        <taxon>Actinomycetes</taxon>
        <taxon>Kitasatosporales</taxon>
        <taxon>Streptomycetaceae</taxon>
        <taxon>Streptomyces</taxon>
    </lineage>
</organism>
<feature type="transmembrane region" description="Helical" evidence="2">
    <location>
        <begin position="208"/>
        <end position="226"/>
    </location>
</feature>
<name>A0ABU7FHN0_9ACTN</name>
<feature type="transmembrane region" description="Helical" evidence="2">
    <location>
        <begin position="168"/>
        <end position="188"/>
    </location>
</feature>
<feature type="transmembrane region" description="Helical" evidence="2">
    <location>
        <begin position="92"/>
        <end position="111"/>
    </location>
</feature>
<evidence type="ECO:0000256" key="2">
    <source>
        <dbReference type="SAM" id="Phobius"/>
    </source>
</evidence>
<dbReference type="EMBL" id="JAYWVC010000031">
    <property type="protein sequence ID" value="MED7822873.1"/>
    <property type="molecule type" value="Genomic_DNA"/>
</dbReference>